<evidence type="ECO:0000256" key="1">
    <source>
        <dbReference type="ARBA" id="ARBA00010617"/>
    </source>
</evidence>
<evidence type="ECO:0000256" key="6">
    <source>
        <dbReference type="ARBA" id="ARBA00023033"/>
    </source>
</evidence>
<dbReference type="Proteomes" id="UP000656804">
    <property type="component" value="Unassembled WGS sequence"/>
</dbReference>
<protein>
    <submittedName>
        <fullName evidence="8">Cytochrome P450</fullName>
    </submittedName>
</protein>
<dbReference type="RefSeq" id="WP_194502894.1">
    <property type="nucleotide sequence ID" value="NZ_JADIVZ010000003.1"/>
</dbReference>
<sequence>MSLVPVYDPSDSELDASPYETWKWLRDERPVYFNDERGFYALSRYDDVAAALKDTEAFSSAYGTVLELLTPERQQTGMMINSDPPSHTRLRKLVSRVFTTRRVSDLEPKIREIAESLLAAWTPGEEFDFVQQFAAQIPSRVIAELLGVPSEEREEVRLIIDTAFHLEGDEGFTNPTAVNAILELAGYLQNLLERRRTEPIGDLFSDLAATDLTAQECVEFGLLLVIAGTETVGRLLGWACILLDAHPDQRAWLVENPDKIGQAVEEVLRYEGPSPVQARRATRDLELHGVTIPQGSPVLLLNTAAGRDERKYGPDAEEFDVRREPEHHLSFGYGVHFCLGASLARLESRIALETVLRTHPTWTVDHDRSQRAHTSTVRGWEHVWVR</sequence>
<comment type="similarity">
    <text evidence="1 7">Belongs to the cytochrome P450 family.</text>
</comment>
<dbReference type="FunFam" id="1.10.630.10:FF:000018">
    <property type="entry name" value="Cytochrome P450 monooxygenase"/>
    <property type="match status" value="1"/>
</dbReference>
<dbReference type="GO" id="GO:0008395">
    <property type="term" value="F:steroid hydroxylase activity"/>
    <property type="evidence" value="ECO:0007669"/>
    <property type="project" value="TreeGrafter"/>
</dbReference>
<dbReference type="Pfam" id="PF00067">
    <property type="entry name" value="p450"/>
    <property type="match status" value="1"/>
</dbReference>
<reference evidence="8" key="1">
    <citation type="submission" date="2020-11" db="EMBL/GenBank/DDBJ databases">
        <title>Nocardioides sp. CBS4Y-1, whole genome shotgun sequence.</title>
        <authorList>
            <person name="Tuo L."/>
        </authorList>
    </citation>
    <scope>NUCLEOTIDE SEQUENCE</scope>
    <source>
        <strain evidence="8">CBS4Y-1</strain>
    </source>
</reference>
<keyword evidence="2 7" id="KW-0349">Heme</keyword>
<evidence type="ECO:0000256" key="2">
    <source>
        <dbReference type="ARBA" id="ARBA00022617"/>
    </source>
</evidence>
<dbReference type="InterPro" id="IPR017972">
    <property type="entry name" value="Cyt_P450_CS"/>
</dbReference>
<dbReference type="GO" id="GO:0005506">
    <property type="term" value="F:iron ion binding"/>
    <property type="evidence" value="ECO:0007669"/>
    <property type="project" value="InterPro"/>
</dbReference>
<evidence type="ECO:0000256" key="3">
    <source>
        <dbReference type="ARBA" id="ARBA00022723"/>
    </source>
</evidence>
<dbReference type="GO" id="GO:0036199">
    <property type="term" value="F:cholest-4-en-3-one 26-monooxygenase activity"/>
    <property type="evidence" value="ECO:0007669"/>
    <property type="project" value="TreeGrafter"/>
</dbReference>
<dbReference type="InterPro" id="IPR001128">
    <property type="entry name" value="Cyt_P450"/>
</dbReference>
<keyword evidence="9" id="KW-1185">Reference proteome</keyword>
<evidence type="ECO:0000313" key="9">
    <source>
        <dbReference type="Proteomes" id="UP000656804"/>
    </source>
</evidence>
<dbReference type="PANTHER" id="PTHR46696:SF4">
    <property type="entry name" value="BIOTIN BIOSYNTHESIS CYTOCHROME P450"/>
    <property type="match status" value="1"/>
</dbReference>
<dbReference type="PRINTS" id="PR00359">
    <property type="entry name" value="BP450"/>
</dbReference>
<dbReference type="PRINTS" id="PR00385">
    <property type="entry name" value="P450"/>
</dbReference>
<comment type="caution">
    <text evidence="8">The sequence shown here is derived from an EMBL/GenBank/DDBJ whole genome shotgun (WGS) entry which is preliminary data.</text>
</comment>
<dbReference type="PANTHER" id="PTHR46696">
    <property type="entry name" value="P450, PUTATIVE (EUROFUNG)-RELATED"/>
    <property type="match status" value="1"/>
</dbReference>
<evidence type="ECO:0000256" key="4">
    <source>
        <dbReference type="ARBA" id="ARBA00023002"/>
    </source>
</evidence>
<dbReference type="InterPro" id="IPR036396">
    <property type="entry name" value="Cyt_P450_sf"/>
</dbReference>
<dbReference type="PROSITE" id="PS00086">
    <property type="entry name" value="CYTOCHROME_P450"/>
    <property type="match status" value="1"/>
</dbReference>
<dbReference type="InterPro" id="IPR002397">
    <property type="entry name" value="Cyt_P450_B"/>
</dbReference>
<gene>
    <name evidence="8" type="ORF">ISG29_07950</name>
</gene>
<dbReference type="GO" id="GO:0006707">
    <property type="term" value="P:cholesterol catabolic process"/>
    <property type="evidence" value="ECO:0007669"/>
    <property type="project" value="TreeGrafter"/>
</dbReference>
<keyword evidence="6 7" id="KW-0503">Monooxygenase</keyword>
<dbReference type="AlphaFoldDB" id="A0A930UYZ3"/>
<name>A0A930UYZ3_9ACTN</name>
<keyword evidence="4 7" id="KW-0560">Oxidoreductase</keyword>
<dbReference type="GO" id="GO:0020037">
    <property type="term" value="F:heme binding"/>
    <property type="evidence" value="ECO:0007669"/>
    <property type="project" value="InterPro"/>
</dbReference>
<dbReference type="Gene3D" id="1.10.630.10">
    <property type="entry name" value="Cytochrome P450"/>
    <property type="match status" value="1"/>
</dbReference>
<keyword evidence="3 7" id="KW-0479">Metal-binding</keyword>
<accession>A0A930UYZ3</accession>
<proteinExistence type="inferred from homology"/>
<dbReference type="EMBL" id="JADIVZ010000003">
    <property type="protein sequence ID" value="MBF4161620.1"/>
    <property type="molecule type" value="Genomic_DNA"/>
</dbReference>
<evidence type="ECO:0000256" key="7">
    <source>
        <dbReference type="RuleBase" id="RU000461"/>
    </source>
</evidence>
<organism evidence="8 9">
    <name type="scientific">Nocardioides acrostichi</name>
    <dbReference type="NCBI Taxonomy" id="2784339"/>
    <lineage>
        <taxon>Bacteria</taxon>
        <taxon>Bacillati</taxon>
        <taxon>Actinomycetota</taxon>
        <taxon>Actinomycetes</taxon>
        <taxon>Propionibacteriales</taxon>
        <taxon>Nocardioidaceae</taxon>
        <taxon>Nocardioides</taxon>
    </lineage>
</organism>
<keyword evidence="5 7" id="KW-0408">Iron</keyword>
<dbReference type="SUPFAM" id="SSF48264">
    <property type="entry name" value="Cytochrome P450"/>
    <property type="match status" value="1"/>
</dbReference>
<evidence type="ECO:0000313" key="8">
    <source>
        <dbReference type="EMBL" id="MBF4161620.1"/>
    </source>
</evidence>
<evidence type="ECO:0000256" key="5">
    <source>
        <dbReference type="ARBA" id="ARBA00023004"/>
    </source>
</evidence>